<dbReference type="GO" id="GO:0008173">
    <property type="term" value="F:RNA methyltransferase activity"/>
    <property type="evidence" value="ECO:0007669"/>
    <property type="project" value="InterPro"/>
</dbReference>
<feature type="binding site" evidence="7">
    <location>
        <begin position="163"/>
        <end position="169"/>
    </location>
    <ligand>
        <name>S-adenosyl-L-methionine</name>
        <dbReference type="ChEBI" id="CHEBI:59789"/>
    </ligand>
</feature>
<evidence type="ECO:0000259" key="8">
    <source>
        <dbReference type="PROSITE" id="PS51686"/>
    </source>
</evidence>
<feature type="active site" description="Nucleophile" evidence="7">
    <location>
        <position position="289"/>
    </location>
</feature>
<comment type="similarity">
    <text evidence="7">Belongs to the class I-like SAM-binding methyltransferase superfamily. RsmB/NOP family.</text>
</comment>
<keyword evidence="10" id="KW-1185">Reference proteome</keyword>
<dbReference type="FunFam" id="3.40.50.150:FF:000055">
    <property type="entry name" value="5-methylcytosine rRNA methyltransferase NSUN4"/>
    <property type="match status" value="1"/>
</dbReference>
<proteinExistence type="inferred from homology"/>
<feature type="binding site" evidence="7">
    <location>
        <position position="186"/>
    </location>
    <ligand>
        <name>S-adenosyl-L-methionine</name>
        <dbReference type="ChEBI" id="CHEBI:59789"/>
    </ligand>
</feature>
<protein>
    <recommendedName>
        <fullName evidence="8">SAM-dependent MTase RsmB/NOP-type domain-containing protein</fullName>
    </recommendedName>
</protein>
<accession>A0A9Q0DRF1</accession>
<feature type="binding site" evidence="7">
    <location>
        <position position="217"/>
    </location>
    <ligand>
        <name>S-adenosyl-L-methionine</name>
        <dbReference type="ChEBI" id="CHEBI:59789"/>
    </ligand>
</feature>
<keyword evidence="5 7" id="KW-0694">RNA-binding</keyword>
<evidence type="ECO:0000256" key="5">
    <source>
        <dbReference type="ARBA" id="ARBA00022884"/>
    </source>
</evidence>
<dbReference type="InterPro" id="IPR029063">
    <property type="entry name" value="SAM-dependent_MTases_sf"/>
</dbReference>
<dbReference type="Gene3D" id="3.40.50.150">
    <property type="entry name" value="Vaccinia Virus protein VP39"/>
    <property type="match status" value="1"/>
</dbReference>
<evidence type="ECO:0000256" key="3">
    <source>
        <dbReference type="ARBA" id="ARBA00022679"/>
    </source>
</evidence>
<dbReference type="InterPro" id="IPR001678">
    <property type="entry name" value="MeTrfase_RsmB-F_NOP2_dom"/>
</dbReference>
<dbReference type="GO" id="GO:0003723">
    <property type="term" value="F:RNA binding"/>
    <property type="evidence" value="ECO:0007669"/>
    <property type="project" value="UniProtKB-UniRule"/>
</dbReference>
<dbReference type="SUPFAM" id="SSF53335">
    <property type="entry name" value="S-adenosyl-L-methionine-dependent methyltransferases"/>
    <property type="match status" value="1"/>
</dbReference>
<reference evidence="9" key="1">
    <citation type="submission" date="2022-07" db="EMBL/GenBank/DDBJ databases">
        <title>Chromosome-level genome of Muraenolepis orangiensis.</title>
        <authorList>
            <person name="Kim J."/>
        </authorList>
    </citation>
    <scope>NUCLEOTIDE SEQUENCE</scope>
    <source>
        <strain evidence="9">KU_S4_2022</strain>
        <tissue evidence="9">Muscle</tissue>
    </source>
</reference>
<dbReference type="PRINTS" id="PR02008">
    <property type="entry name" value="RCMTFAMILY"/>
</dbReference>
<sequence length="357" mass="39054">MILILKTKGLKKGKKKREHVTQTSRRSCQPVLASFDEQYGRELGDLWPSARSVLLDPDSWQYGVMVNRFASPNDITNLLQSEGFTSFLPHAHAPFLPDAGSQAIPSSPSPSLLQCFLPTRPVRLPSQAHWPGVLKQFYLLNAASLLPVLALQLRPGEKVLDLCSAPGGKALAILQTADPALLCCNESDPHRKEWLARTLESFLPRSLSNRVILSNQDGCVLGPSEAGTYDKVLVDAPCSNDRSWLYSSSNQQGAQRLEERTALPALQAQLLRSALCAVRPGGVVVYSTCTLSSNENTGVVGAVLASCPEAELEDLWEELASFSGHFTLVRPRCGLLVVPTPGRTWGPMYICRIRRRG</sequence>
<evidence type="ECO:0000256" key="4">
    <source>
        <dbReference type="ARBA" id="ARBA00022691"/>
    </source>
</evidence>
<dbReference type="Proteomes" id="UP001148018">
    <property type="component" value="Unassembled WGS sequence"/>
</dbReference>
<dbReference type="GO" id="GO:0031167">
    <property type="term" value="P:rRNA methylation"/>
    <property type="evidence" value="ECO:0007669"/>
    <property type="project" value="TreeGrafter"/>
</dbReference>
<keyword evidence="2 7" id="KW-0489">Methyltransferase</keyword>
<dbReference type="EMBL" id="JANIIK010000112">
    <property type="protein sequence ID" value="KAJ3593520.1"/>
    <property type="molecule type" value="Genomic_DNA"/>
</dbReference>
<dbReference type="PANTHER" id="PTHR22808">
    <property type="entry name" value="NCL1 YEAST -RELATED NOL1/NOP2/FMU SUN DOMAIN-CONTAINING"/>
    <property type="match status" value="1"/>
</dbReference>
<comment type="caution">
    <text evidence="9">The sequence shown here is derived from an EMBL/GenBank/DDBJ whole genome shotgun (WGS) entry which is preliminary data.</text>
</comment>
<dbReference type="GO" id="GO:0005762">
    <property type="term" value="C:mitochondrial large ribosomal subunit"/>
    <property type="evidence" value="ECO:0007669"/>
    <property type="project" value="TreeGrafter"/>
</dbReference>
<keyword evidence="3 7" id="KW-0808">Transferase</keyword>
<dbReference type="Pfam" id="PF01189">
    <property type="entry name" value="Methyltr_RsmB-F"/>
    <property type="match status" value="1"/>
</dbReference>
<evidence type="ECO:0000313" key="10">
    <source>
        <dbReference type="Proteomes" id="UP001148018"/>
    </source>
</evidence>
<feature type="binding site" evidence="7">
    <location>
        <position position="235"/>
    </location>
    <ligand>
        <name>S-adenosyl-L-methionine</name>
        <dbReference type="ChEBI" id="CHEBI:59789"/>
    </ligand>
</feature>
<organism evidence="9 10">
    <name type="scientific">Muraenolepis orangiensis</name>
    <name type="common">Patagonian moray cod</name>
    <dbReference type="NCBI Taxonomy" id="630683"/>
    <lineage>
        <taxon>Eukaryota</taxon>
        <taxon>Metazoa</taxon>
        <taxon>Chordata</taxon>
        <taxon>Craniata</taxon>
        <taxon>Vertebrata</taxon>
        <taxon>Euteleostomi</taxon>
        <taxon>Actinopterygii</taxon>
        <taxon>Neopterygii</taxon>
        <taxon>Teleostei</taxon>
        <taxon>Neoteleostei</taxon>
        <taxon>Acanthomorphata</taxon>
        <taxon>Zeiogadaria</taxon>
        <taxon>Gadariae</taxon>
        <taxon>Gadiformes</taxon>
        <taxon>Muraenolepidoidei</taxon>
        <taxon>Muraenolepididae</taxon>
        <taxon>Muraenolepis</taxon>
    </lineage>
</organism>
<dbReference type="Gene3D" id="6.20.240.40">
    <property type="match status" value="1"/>
</dbReference>
<feature type="domain" description="SAM-dependent MTase RsmB/NOP-type" evidence="8">
    <location>
        <begin position="67"/>
        <end position="356"/>
    </location>
</feature>
<dbReference type="InterPro" id="IPR023267">
    <property type="entry name" value="RCMT"/>
</dbReference>
<dbReference type="AlphaFoldDB" id="A0A9Q0DRF1"/>
<evidence type="ECO:0000256" key="1">
    <source>
        <dbReference type="ARBA" id="ARBA00004173"/>
    </source>
</evidence>
<keyword evidence="4 7" id="KW-0949">S-adenosyl-L-methionine</keyword>
<dbReference type="PANTHER" id="PTHR22808:SF8">
    <property type="entry name" value="TRNA (CYTOSINE(34)-C(5))-METHYLTRANSFERASE, MITOCHONDRIAL"/>
    <property type="match status" value="1"/>
</dbReference>
<dbReference type="PROSITE" id="PS51686">
    <property type="entry name" value="SAM_MT_RSMB_NOP"/>
    <property type="match status" value="1"/>
</dbReference>
<evidence type="ECO:0000256" key="6">
    <source>
        <dbReference type="ARBA" id="ARBA00023128"/>
    </source>
</evidence>
<keyword evidence="6" id="KW-0496">Mitochondrion</keyword>
<evidence type="ECO:0000256" key="7">
    <source>
        <dbReference type="PROSITE-ProRule" id="PRU01023"/>
    </source>
</evidence>
<dbReference type="CDD" id="cd02440">
    <property type="entry name" value="AdoMet_MTases"/>
    <property type="match status" value="1"/>
</dbReference>
<evidence type="ECO:0000256" key="2">
    <source>
        <dbReference type="ARBA" id="ARBA00022603"/>
    </source>
</evidence>
<dbReference type="InterPro" id="IPR049560">
    <property type="entry name" value="MeTrfase_RsmB-F_NOP2_cat"/>
</dbReference>
<gene>
    <name evidence="9" type="ORF">NHX12_005854</name>
</gene>
<comment type="subcellular location">
    <subcellularLocation>
        <location evidence="1">Mitochondrion</location>
    </subcellularLocation>
</comment>
<evidence type="ECO:0000313" key="9">
    <source>
        <dbReference type="EMBL" id="KAJ3593520.1"/>
    </source>
</evidence>
<dbReference type="OrthoDB" id="8020218at2759"/>
<name>A0A9Q0DRF1_9TELE</name>